<dbReference type="InterPro" id="IPR000789">
    <property type="entry name" value="Cyclin-dep_kinase_reg-sub"/>
</dbReference>
<name>A0AA38I0I2_9CUCU</name>
<sequence length="89" mass="10898">MDRITLEELQRNIYYSNKYYDDEYEYRHVMLPKEMVQLVPKSHLMSEEEWRRIGVQQSHGWVHYMTHAPEPHILLFKRPITTPPAKNEK</sequence>
<dbReference type="InterPro" id="IPR036858">
    <property type="entry name" value="Cyclin-dep_kinase_reg-sub_sf"/>
</dbReference>
<dbReference type="GO" id="GO:0016538">
    <property type="term" value="F:cyclin-dependent protein serine/threonine kinase regulator activity"/>
    <property type="evidence" value="ECO:0007669"/>
    <property type="project" value="InterPro"/>
</dbReference>
<evidence type="ECO:0000256" key="3">
    <source>
        <dbReference type="ARBA" id="ARBA00023306"/>
    </source>
</evidence>
<evidence type="ECO:0000256" key="2">
    <source>
        <dbReference type="ARBA" id="ARBA00022618"/>
    </source>
</evidence>
<organism evidence="6 7">
    <name type="scientific">Zophobas morio</name>
    <dbReference type="NCBI Taxonomy" id="2755281"/>
    <lineage>
        <taxon>Eukaryota</taxon>
        <taxon>Metazoa</taxon>
        <taxon>Ecdysozoa</taxon>
        <taxon>Arthropoda</taxon>
        <taxon>Hexapoda</taxon>
        <taxon>Insecta</taxon>
        <taxon>Pterygota</taxon>
        <taxon>Neoptera</taxon>
        <taxon>Endopterygota</taxon>
        <taxon>Coleoptera</taxon>
        <taxon>Polyphaga</taxon>
        <taxon>Cucujiformia</taxon>
        <taxon>Tenebrionidae</taxon>
        <taxon>Zophobas</taxon>
    </lineage>
</organism>
<evidence type="ECO:0000256" key="1">
    <source>
        <dbReference type="ARBA" id="ARBA00007782"/>
    </source>
</evidence>
<dbReference type="PROSITE" id="PS00945">
    <property type="entry name" value="CKS_2"/>
    <property type="match status" value="1"/>
</dbReference>
<dbReference type="Pfam" id="PF01111">
    <property type="entry name" value="CKS"/>
    <property type="match status" value="1"/>
</dbReference>
<comment type="similarity">
    <text evidence="1 5">Belongs to the CKS family.</text>
</comment>
<reference evidence="6" key="1">
    <citation type="journal article" date="2023" name="G3 (Bethesda)">
        <title>Whole genome assemblies of Zophobas morio and Tenebrio molitor.</title>
        <authorList>
            <person name="Kaur S."/>
            <person name="Stinson S.A."/>
            <person name="diCenzo G.C."/>
        </authorList>
    </citation>
    <scope>NUCLEOTIDE SEQUENCE</scope>
    <source>
        <strain evidence="6">QUZm001</strain>
    </source>
</reference>
<keyword evidence="2 5" id="KW-0132">Cell division</keyword>
<dbReference type="AlphaFoldDB" id="A0AA38I0I2"/>
<dbReference type="SMART" id="SM01084">
    <property type="entry name" value="CKS"/>
    <property type="match status" value="1"/>
</dbReference>
<keyword evidence="3 5" id="KW-0131">Cell cycle</keyword>
<evidence type="ECO:0000256" key="5">
    <source>
        <dbReference type="RuleBase" id="RU311113"/>
    </source>
</evidence>
<dbReference type="Proteomes" id="UP001168821">
    <property type="component" value="Unassembled WGS sequence"/>
</dbReference>
<keyword evidence="7" id="KW-1185">Reference proteome</keyword>
<dbReference type="GO" id="GO:0051301">
    <property type="term" value="P:cell division"/>
    <property type="evidence" value="ECO:0007669"/>
    <property type="project" value="UniProtKB-UniRule"/>
</dbReference>
<dbReference type="Gene3D" id="3.30.170.10">
    <property type="entry name" value="Cyclin-dependent kinase, regulatory subunit"/>
    <property type="match status" value="1"/>
</dbReference>
<evidence type="ECO:0000313" key="7">
    <source>
        <dbReference type="Proteomes" id="UP001168821"/>
    </source>
</evidence>
<evidence type="ECO:0000313" key="6">
    <source>
        <dbReference type="EMBL" id="KAJ3647968.1"/>
    </source>
</evidence>
<comment type="caution">
    <text evidence="6">The sequence shown here is derived from an EMBL/GenBank/DDBJ whole genome shotgun (WGS) entry which is preliminary data.</text>
</comment>
<protein>
    <recommendedName>
        <fullName evidence="4 5">Cyclin-dependent kinases regulatory subunit</fullName>
    </recommendedName>
</protein>
<accession>A0AA38I0I2</accession>
<dbReference type="EMBL" id="JALNTZ010000006">
    <property type="protein sequence ID" value="KAJ3647968.1"/>
    <property type="molecule type" value="Genomic_DNA"/>
</dbReference>
<dbReference type="PROSITE" id="PS00944">
    <property type="entry name" value="CKS_1"/>
    <property type="match status" value="1"/>
</dbReference>
<proteinExistence type="inferred from homology"/>
<dbReference type="PANTHER" id="PTHR23415">
    <property type="entry name" value="CYCLIN-DEPENDENT KINASES REGULATORY SUBUNIT/60S RIBOSOME SUBUNIT BIOGENESIS PROTEIN NIP7"/>
    <property type="match status" value="1"/>
</dbReference>
<evidence type="ECO:0000256" key="4">
    <source>
        <dbReference type="ARBA" id="ARBA00068939"/>
    </source>
</evidence>
<comment type="function">
    <text evidence="5">Binds to the catalytic subunit of the cyclin dependent kinases and is essential for their biological function.</text>
</comment>
<dbReference type="SUPFAM" id="SSF55637">
    <property type="entry name" value="Cell cycle regulatory proteins"/>
    <property type="match status" value="1"/>
</dbReference>
<dbReference type="FunFam" id="3.30.170.10:FF:000001">
    <property type="entry name" value="Cyclin-dependent kinases regulatory subunit"/>
    <property type="match status" value="1"/>
</dbReference>
<dbReference type="PRINTS" id="PR00296">
    <property type="entry name" value="CYCLINKINASE"/>
</dbReference>
<gene>
    <name evidence="6" type="ORF">Zmor_019809</name>
</gene>